<gene>
    <name evidence="1" type="ORF">S03H2_72238</name>
</gene>
<comment type="caution">
    <text evidence="1">The sequence shown here is derived from an EMBL/GenBank/DDBJ whole genome shotgun (WGS) entry which is preliminary data.</text>
</comment>
<dbReference type="InterPro" id="IPR036097">
    <property type="entry name" value="HisK_dim/P_sf"/>
</dbReference>
<organism evidence="1">
    <name type="scientific">marine sediment metagenome</name>
    <dbReference type="NCBI Taxonomy" id="412755"/>
    <lineage>
        <taxon>unclassified sequences</taxon>
        <taxon>metagenomes</taxon>
        <taxon>ecological metagenomes</taxon>
    </lineage>
</organism>
<evidence type="ECO:0008006" key="2">
    <source>
        <dbReference type="Google" id="ProtNLM"/>
    </source>
</evidence>
<dbReference type="InterPro" id="IPR003661">
    <property type="entry name" value="HisK_dim/P_dom"/>
</dbReference>
<accession>X1LX42</accession>
<name>X1LX42_9ZZZZ</name>
<sequence>EEVIADISIYPFKDSLKNVIGVVLSIQDVTDIVKLEKRVKDSEQLAMLGELSAGVAHEIRNPLVS</sequence>
<evidence type="ECO:0000313" key="1">
    <source>
        <dbReference type="EMBL" id="GAH98713.1"/>
    </source>
</evidence>
<dbReference type="GO" id="GO:0000155">
    <property type="term" value="F:phosphorelay sensor kinase activity"/>
    <property type="evidence" value="ECO:0007669"/>
    <property type="project" value="InterPro"/>
</dbReference>
<dbReference type="SUPFAM" id="SSF47384">
    <property type="entry name" value="Homodimeric domain of signal transducing histidine kinase"/>
    <property type="match status" value="1"/>
</dbReference>
<dbReference type="AlphaFoldDB" id="X1LX42"/>
<dbReference type="CDD" id="cd00082">
    <property type="entry name" value="HisKA"/>
    <property type="match status" value="1"/>
</dbReference>
<feature type="non-terminal residue" evidence="1">
    <location>
        <position position="1"/>
    </location>
</feature>
<reference evidence="1" key="1">
    <citation type="journal article" date="2014" name="Front. Microbiol.">
        <title>High frequency of phylogenetically diverse reductive dehalogenase-homologous genes in deep subseafloor sedimentary metagenomes.</title>
        <authorList>
            <person name="Kawai M."/>
            <person name="Futagami T."/>
            <person name="Toyoda A."/>
            <person name="Takaki Y."/>
            <person name="Nishi S."/>
            <person name="Hori S."/>
            <person name="Arai W."/>
            <person name="Tsubouchi T."/>
            <person name="Morono Y."/>
            <person name="Uchiyama I."/>
            <person name="Ito T."/>
            <person name="Fujiyama A."/>
            <person name="Inagaki F."/>
            <person name="Takami H."/>
        </authorList>
    </citation>
    <scope>NUCLEOTIDE SEQUENCE</scope>
    <source>
        <strain evidence="1">Expedition CK06-06</strain>
    </source>
</reference>
<dbReference type="EMBL" id="BARU01048728">
    <property type="protein sequence ID" value="GAH98713.1"/>
    <property type="molecule type" value="Genomic_DNA"/>
</dbReference>
<proteinExistence type="predicted"/>
<feature type="non-terminal residue" evidence="1">
    <location>
        <position position="65"/>
    </location>
</feature>
<protein>
    <recommendedName>
        <fullName evidence="2">Signal transduction histidine kinase dimerisation/phosphoacceptor domain-containing protein</fullName>
    </recommendedName>
</protein>
<dbReference type="Gene3D" id="3.30.450.20">
    <property type="entry name" value="PAS domain"/>
    <property type="match status" value="1"/>
</dbReference>
<dbReference type="Gene3D" id="1.10.287.130">
    <property type="match status" value="1"/>
</dbReference>